<accession>A0A8G1A1P4</accession>
<proteinExistence type="predicted"/>
<evidence type="ECO:0000256" key="3">
    <source>
        <dbReference type="ARBA" id="ARBA00023002"/>
    </source>
</evidence>
<dbReference type="PROSITE" id="PS00195">
    <property type="entry name" value="GLUTAREDOXIN_1"/>
    <property type="match status" value="1"/>
</dbReference>
<evidence type="ECO:0000256" key="4">
    <source>
        <dbReference type="ARBA" id="ARBA00023157"/>
    </source>
</evidence>
<dbReference type="SUPFAM" id="SSF52833">
    <property type="entry name" value="Thioredoxin-like"/>
    <property type="match status" value="1"/>
</dbReference>
<dbReference type="EMBL" id="CP037968">
    <property type="protein sequence ID" value="QYZ79552.1"/>
    <property type="molecule type" value="Genomic_DNA"/>
</dbReference>
<dbReference type="PRINTS" id="PR00469">
    <property type="entry name" value="PNDRDTASEII"/>
</dbReference>
<dbReference type="Proteomes" id="UP000826709">
    <property type="component" value="Chromosome"/>
</dbReference>
<dbReference type="InterPro" id="IPR050097">
    <property type="entry name" value="Ferredoxin-NADP_redctase_2"/>
</dbReference>
<dbReference type="Pfam" id="PF07992">
    <property type="entry name" value="Pyr_redox_2"/>
    <property type="match status" value="1"/>
</dbReference>
<dbReference type="AlphaFoldDB" id="A0A8G1A1P4"/>
<dbReference type="GO" id="GO:0016668">
    <property type="term" value="F:oxidoreductase activity, acting on a sulfur group of donors, NAD(P) as acceptor"/>
    <property type="evidence" value="ECO:0007669"/>
    <property type="project" value="UniProtKB-ARBA"/>
</dbReference>
<feature type="domain" description="Glutaredoxin" evidence="6">
    <location>
        <begin position="4"/>
        <end position="63"/>
    </location>
</feature>
<keyword evidence="5" id="KW-0676">Redox-active center</keyword>
<keyword evidence="1" id="KW-0285">Flavoprotein</keyword>
<keyword evidence="4" id="KW-1015">Disulfide bond</keyword>
<feature type="domain" description="FAD/NAD(P)-binding" evidence="7">
    <location>
        <begin position="84"/>
        <end position="370"/>
    </location>
</feature>
<dbReference type="InterPro" id="IPR002109">
    <property type="entry name" value="Glutaredoxin"/>
</dbReference>
<dbReference type="KEGG" id="mfk:E2N92_08975"/>
<organism evidence="8 9">
    <name type="scientific">Methanofollis formosanus</name>
    <dbReference type="NCBI Taxonomy" id="299308"/>
    <lineage>
        <taxon>Archaea</taxon>
        <taxon>Methanobacteriati</taxon>
        <taxon>Methanobacteriota</taxon>
        <taxon>Stenosarchaea group</taxon>
        <taxon>Methanomicrobia</taxon>
        <taxon>Methanomicrobiales</taxon>
        <taxon>Methanomicrobiaceae</taxon>
        <taxon>Methanofollis</taxon>
    </lineage>
</organism>
<evidence type="ECO:0000313" key="9">
    <source>
        <dbReference type="Proteomes" id="UP000826709"/>
    </source>
</evidence>
<dbReference type="InterPro" id="IPR036188">
    <property type="entry name" value="FAD/NAD-bd_sf"/>
</dbReference>
<dbReference type="InterPro" id="IPR036249">
    <property type="entry name" value="Thioredoxin-like_sf"/>
</dbReference>
<keyword evidence="9" id="KW-1185">Reference proteome</keyword>
<evidence type="ECO:0000256" key="1">
    <source>
        <dbReference type="ARBA" id="ARBA00022630"/>
    </source>
</evidence>
<gene>
    <name evidence="8" type="ORF">E2N92_08975</name>
</gene>
<evidence type="ECO:0000256" key="5">
    <source>
        <dbReference type="ARBA" id="ARBA00023284"/>
    </source>
</evidence>
<keyword evidence="2" id="KW-0274">FAD</keyword>
<dbReference type="RefSeq" id="WP_220680859.1">
    <property type="nucleotide sequence ID" value="NZ_CP037968.1"/>
</dbReference>
<dbReference type="InterPro" id="IPR008255">
    <property type="entry name" value="Pyr_nucl-diS_OxRdtase_2_AS"/>
</dbReference>
<dbReference type="SUPFAM" id="SSF51905">
    <property type="entry name" value="FAD/NAD(P)-binding domain"/>
    <property type="match status" value="1"/>
</dbReference>
<name>A0A8G1A1P4_9EURY</name>
<evidence type="ECO:0000256" key="2">
    <source>
        <dbReference type="ARBA" id="ARBA00022827"/>
    </source>
</evidence>
<dbReference type="Gene3D" id="3.40.30.10">
    <property type="entry name" value="Glutaredoxin"/>
    <property type="match status" value="1"/>
</dbReference>
<evidence type="ECO:0000259" key="7">
    <source>
        <dbReference type="Pfam" id="PF07992"/>
    </source>
</evidence>
<dbReference type="InterPro" id="IPR011767">
    <property type="entry name" value="GLR_AS"/>
</dbReference>
<dbReference type="OrthoDB" id="27340at2157"/>
<dbReference type="PROSITE" id="PS51354">
    <property type="entry name" value="GLUTAREDOXIN_2"/>
    <property type="match status" value="1"/>
</dbReference>
<keyword evidence="3" id="KW-0560">Oxidoreductase</keyword>
<reference evidence="8" key="2">
    <citation type="submission" date="2019-03" db="EMBL/GenBank/DDBJ databases">
        <authorList>
            <person name="Chen S.-C."/>
            <person name="Wu S.-Y."/>
            <person name="Lai M.-C."/>
        </authorList>
    </citation>
    <scope>NUCLEOTIDE SEQUENCE</scope>
    <source>
        <strain evidence="8">ML15</strain>
    </source>
</reference>
<dbReference type="Gene3D" id="3.50.50.60">
    <property type="entry name" value="FAD/NAD(P)-binding domain"/>
    <property type="match status" value="2"/>
</dbReference>
<evidence type="ECO:0000259" key="6">
    <source>
        <dbReference type="Pfam" id="PF00462"/>
    </source>
</evidence>
<reference evidence="8" key="1">
    <citation type="journal article" date="2005" name="Int. J. Syst. Evol. Microbiol.">
        <title>Methanofollis formosanus sp. nov., isolated from a fish pond.</title>
        <authorList>
            <person name="Wu S.Y."/>
            <person name="Chen S.C."/>
            <person name="Lai M.C."/>
        </authorList>
    </citation>
    <scope>NUCLEOTIDE SEQUENCE</scope>
    <source>
        <strain evidence="8">ML15</strain>
    </source>
</reference>
<evidence type="ECO:0000313" key="8">
    <source>
        <dbReference type="EMBL" id="QYZ79552.1"/>
    </source>
</evidence>
<dbReference type="PROSITE" id="PS00573">
    <property type="entry name" value="PYRIDINE_REDOX_2"/>
    <property type="match status" value="1"/>
</dbReference>
<protein>
    <submittedName>
        <fullName evidence="8">Glutaredoxin</fullName>
    </submittedName>
</protein>
<dbReference type="Pfam" id="PF00462">
    <property type="entry name" value="Glutaredoxin"/>
    <property type="match status" value="1"/>
</dbReference>
<dbReference type="PANTHER" id="PTHR48105">
    <property type="entry name" value="THIOREDOXIN REDUCTASE 1-RELATED-RELATED"/>
    <property type="match status" value="1"/>
</dbReference>
<dbReference type="PRINTS" id="PR00368">
    <property type="entry name" value="FADPNR"/>
</dbReference>
<sequence>MPEVTVYSTRQCPYCRMVKAFLEKHGIEYRDIDAGAEENAAADLYRISGQLGVPVTIVGEEVIVGFDAPRLTEVFGAETGGDTFDVVILGAGPAGLTAAVYTARKSLSTLVISENIGGQAMESWAVENYMGYRMVTGEDLMNRFEEQARGANVRLELDRVIGVSRAPEGLFAVSTYAGQTFKARSVIVATGRRPRRLGVEGEEKFWGRGVSVCSTCDGPLFKDRDVAVVGGGNSAVTTALEMAGIARHVHLIVRSQVRADPLYADRLGEYENVTVHMPYTVTGLLGEEVLAGVRIREAKSGKERRLTVDGVFAEIGHEPNTAAVRDLISLNDQAEILVDENCRTNRPGIFAAGDVTSVRGKQIIIASGEGAKAALEAHAYLMAGGAQAAAKAAAAPARTPPLIPPHP</sequence>
<dbReference type="InterPro" id="IPR023753">
    <property type="entry name" value="FAD/NAD-binding_dom"/>
</dbReference>
<dbReference type="CDD" id="cd02976">
    <property type="entry name" value="NrdH"/>
    <property type="match status" value="1"/>
</dbReference>